<gene>
    <name evidence="3" type="ORF">VEx25_0120</name>
</gene>
<organism evidence="3 4">
    <name type="scientific">Vibrio antiquarius (strain Ex25)</name>
    <dbReference type="NCBI Taxonomy" id="150340"/>
    <lineage>
        <taxon>Bacteria</taxon>
        <taxon>Pseudomonadati</taxon>
        <taxon>Pseudomonadota</taxon>
        <taxon>Gammaproteobacteria</taxon>
        <taxon>Vibrionales</taxon>
        <taxon>Vibrionaceae</taxon>
        <taxon>Vibrio</taxon>
        <taxon>Vibrio diabolicus subgroup</taxon>
    </lineage>
</organism>
<evidence type="ECO:0000313" key="4">
    <source>
        <dbReference type="Proteomes" id="UP000242664"/>
    </source>
</evidence>
<keyword evidence="2" id="KW-0812">Transmembrane</keyword>
<feature type="compositionally biased region" description="Basic and acidic residues" evidence="1">
    <location>
        <begin position="138"/>
        <end position="147"/>
    </location>
</feature>
<accession>A0ABM9WWU2</accession>
<proteinExistence type="predicted"/>
<name>A0ABM9WWU2_VIBAE</name>
<reference evidence="4" key="1">
    <citation type="submission" date="2006-10" db="EMBL/GenBank/DDBJ databases">
        <authorList>
            <person name="Heidelberg J."/>
            <person name="Sebastian Y."/>
        </authorList>
    </citation>
    <scope>NUCLEOTIDE SEQUENCE [LARGE SCALE GENOMIC DNA]</scope>
    <source>
        <strain evidence="4">EX25</strain>
    </source>
</reference>
<feature type="region of interest" description="Disordered" evidence="1">
    <location>
        <begin position="104"/>
        <end position="150"/>
    </location>
</feature>
<keyword evidence="2" id="KW-0472">Membrane</keyword>
<dbReference type="Proteomes" id="UP000242664">
    <property type="component" value="Unassembled WGS sequence"/>
</dbReference>
<feature type="compositionally biased region" description="Basic and acidic residues" evidence="1">
    <location>
        <begin position="104"/>
        <end position="130"/>
    </location>
</feature>
<evidence type="ECO:0000256" key="1">
    <source>
        <dbReference type="SAM" id="MobiDB-lite"/>
    </source>
</evidence>
<keyword evidence="2" id="KW-1133">Transmembrane helix</keyword>
<sequence>MQSRVILTSKYCSRRDIKGGFSPFSMELYGMSETNSQHFALVDELNKTVTKSLVTTFGLDFLLFEDKKGGDVATVHNVRQHQKGDAEIYVSKSVQAEYANKGDYKPVKHHADGSIVTDRKNKPKREDRYHSHQNYKAKGKEDKKLQHDGNLPDEYRNQLMSQDEKRQLDHIISSHEVHNDAGRVLAGLDGVELANQNSNFQSTHYYINNLKSDHSMDDFLGTVVPRTIENKRNNIERDKLRLASMPSETKQQKHEKRKLADKITKQSEQVAVLESLDEDKMREADKRARQQYDKQINFTYYTSSKFFKSTAMASSKAGFAMGVRQALGLVLAEVWFEIKDAIPQIFKDKEENFTLDKFLNKLKVTALKIWDRVKTRFKDILEEFKNGALAGALSSLSSTIMNIFFTTQKLIGKLLRETWSSLVSAAKVLFFNPQRLSPGALVREVTRILSTGVAVAMGVMLNQQLASLMTFPLGIELASFVSAVATGIMTIGITYFLDHSKLMRKVWDYLDQFKSVEKRTLEYFQTVNAELDRYLIELSKVEFNLSPDELAGLVDNLESVSCEYERSMMLSKEVSRREIELPFEDNNLDSTRAWLMSL</sequence>
<protein>
    <submittedName>
        <fullName evidence="3">ATPase involved in DNA repair</fullName>
    </submittedName>
</protein>
<evidence type="ECO:0000256" key="2">
    <source>
        <dbReference type="SAM" id="Phobius"/>
    </source>
</evidence>
<evidence type="ECO:0000313" key="3">
    <source>
        <dbReference type="EMBL" id="EDN57803.1"/>
    </source>
</evidence>
<keyword evidence="4" id="KW-1185">Reference proteome</keyword>
<feature type="transmembrane region" description="Helical" evidence="2">
    <location>
        <begin position="477"/>
        <end position="497"/>
    </location>
</feature>
<dbReference type="EMBL" id="DS267815">
    <property type="protein sequence ID" value="EDN57803.1"/>
    <property type="molecule type" value="Genomic_DNA"/>
</dbReference>